<evidence type="ECO:0000256" key="1">
    <source>
        <dbReference type="SAM" id="MobiDB-lite"/>
    </source>
</evidence>
<reference evidence="2 3" key="2">
    <citation type="submission" date="2016-12" db="EMBL/GenBank/DDBJ databases">
        <title>Draft Genome Sequence of Cystobacter ferrugineus Strain Cbfe23.</title>
        <authorList>
            <person name="Akbar S."/>
            <person name="Dowd S.E."/>
            <person name="Stevens D.C."/>
        </authorList>
    </citation>
    <scope>NUCLEOTIDE SEQUENCE [LARGE SCALE GENOMIC DNA]</scope>
    <source>
        <strain evidence="2 3">Cbfe23</strain>
    </source>
</reference>
<evidence type="ECO:0000313" key="3">
    <source>
        <dbReference type="Proteomes" id="UP000182229"/>
    </source>
</evidence>
<protein>
    <submittedName>
        <fullName evidence="2">Uncharacterized protein</fullName>
    </submittedName>
</protein>
<keyword evidence="3" id="KW-1185">Reference proteome</keyword>
<evidence type="ECO:0000313" key="2">
    <source>
        <dbReference type="EMBL" id="OJH37726.1"/>
    </source>
</evidence>
<dbReference type="AlphaFoldDB" id="A0A1L9B650"/>
<dbReference type="EMBL" id="MPIN01000007">
    <property type="protein sequence ID" value="OJH37726.1"/>
    <property type="molecule type" value="Genomic_DNA"/>
</dbReference>
<accession>A0A1L9B650</accession>
<sequence length="85" mass="9073">MGKFEELHEQEVHMRASEKERGATAPPGSDPPHEGAQPEESRSTEPDAIPTSPAGKANAGPNEQIEGYAMDTITDGDGNYLEPPD</sequence>
<gene>
    <name evidence="2" type="ORF">BON30_26425</name>
</gene>
<reference evidence="3" key="1">
    <citation type="submission" date="2016-11" db="EMBL/GenBank/DDBJ databases">
        <authorList>
            <person name="Shukria A."/>
            <person name="Stevens D.C."/>
        </authorList>
    </citation>
    <scope>NUCLEOTIDE SEQUENCE [LARGE SCALE GENOMIC DNA]</scope>
    <source>
        <strain evidence="3">Cbfe23</strain>
    </source>
</reference>
<dbReference type="STRING" id="83449.BON30_26425"/>
<feature type="region of interest" description="Disordered" evidence="1">
    <location>
        <begin position="1"/>
        <end position="85"/>
    </location>
</feature>
<feature type="compositionally biased region" description="Basic and acidic residues" evidence="1">
    <location>
        <begin position="1"/>
        <end position="22"/>
    </location>
</feature>
<comment type="caution">
    <text evidence="2">The sequence shown here is derived from an EMBL/GenBank/DDBJ whole genome shotgun (WGS) entry which is preliminary data.</text>
</comment>
<organism evidence="2 3">
    <name type="scientific">Cystobacter ferrugineus</name>
    <dbReference type="NCBI Taxonomy" id="83449"/>
    <lineage>
        <taxon>Bacteria</taxon>
        <taxon>Pseudomonadati</taxon>
        <taxon>Myxococcota</taxon>
        <taxon>Myxococcia</taxon>
        <taxon>Myxococcales</taxon>
        <taxon>Cystobacterineae</taxon>
        <taxon>Archangiaceae</taxon>
        <taxon>Cystobacter</taxon>
    </lineage>
</organism>
<dbReference type="Proteomes" id="UP000182229">
    <property type="component" value="Unassembled WGS sequence"/>
</dbReference>
<proteinExistence type="predicted"/>
<name>A0A1L9B650_9BACT</name>